<dbReference type="InterPro" id="IPR051264">
    <property type="entry name" value="FAD-oxidored/transferase_4"/>
</dbReference>
<dbReference type="GO" id="GO:0022904">
    <property type="term" value="P:respiratory electron transport chain"/>
    <property type="evidence" value="ECO:0007669"/>
    <property type="project" value="TreeGrafter"/>
</dbReference>
<keyword evidence="4" id="KW-0274">FAD</keyword>
<dbReference type="GO" id="GO:0016491">
    <property type="term" value="F:oxidoreductase activity"/>
    <property type="evidence" value="ECO:0007669"/>
    <property type="project" value="UniProtKB-KW"/>
</dbReference>
<comment type="similarity">
    <text evidence="2">Belongs to the FAD-binding oxidoreductase/transferase type 4 family.</text>
</comment>
<comment type="cofactor">
    <cofactor evidence="1">
        <name>FAD</name>
        <dbReference type="ChEBI" id="CHEBI:57692"/>
    </cofactor>
</comment>
<dbReference type="InterPro" id="IPR004113">
    <property type="entry name" value="FAD-bd_oxidored_4_C"/>
</dbReference>
<dbReference type="SUPFAM" id="SSF55103">
    <property type="entry name" value="FAD-linked oxidases, C-terminal domain"/>
    <property type="match status" value="1"/>
</dbReference>
<protein>
    <submittedName>
        <fullName evidence="6">Putative FAD-linked oxidoreductase</fullName>
        <ecNumber evidence="6">1.-.-.-</ecNumber>
    </submittedName>
</protein>
<dbReference type="InterPro" id="IPR016169">
    <property type="entry name" value="FAD-bd_PCMH_sub2"/>
</dbReference>
<dbReference type="EMBL" id="MCRJ01000034">
    <property type="protein sequence ID" value="ODN70953.1"/>
    <property type="molecule type" value="Genomic_DNA"/>
</dbReference>
<comment type="caution">
    <text evidence="6">The sequence shown here is derived from an EMBL/GenBank/DDBJ whole genome shotgun (WGS) entry which is preliminary data.</text>
</comment>
<dbReference type="Proteomes" id="UP000094622">
    <property type="component" value="Unassembled WGS sequence"/>
</dbReference>
<dbReference type="PANTHER" id="PTHR43716:SF2">
    <property type="entry name" value="BLL6224 PROTEIN"/>
    <property type="match status" value="1"/>
</dbReference>
<evidence type="ECO:0000256" key="3">
    <source>
        <dbReference type="ARBA" id="ARBA00022630"/>
    </source>
</evidence>
<evidence type="ECO:0000259" key="5">
    <source>
        <dbReference type="PROSITE" id="PS51387"/>
    </source>
</evidence>
<keyword evidence="6" id="KW-0560">Oxidoreductase</keyword>
<evidence type="ECO:0000313" key="7">
    <source>
        <dbReference type="Proteomes" id="UP000094622"/>
    </source>
</evidence>
<dbReference type="EC" id="1.-.-.-" evidence="6"/>
<dbReference type="AlphaFoldDB" id="A0A1E3H3Q0"/>
<dbReference type="Gene3D" id="1.10.45.10">
    <property type="entry name" value="Vanillyl-alcohol Oxidase, Chain A, domain 4"/>
    <property type="match status" value="1"/>
</dbReference>
<reference evidence="6 7" key="1">
    <citation type="submission" date="2016-07" db="EMBL/GenBank/DDBJ databases">
        <title>Draft Genome Sequence of Methylobrevis pamukkalensis PK2.</title>
        <authorList>
            <person name="Vasilenko O.V."/>
            <person name="Doronina N.V."/>
            <person name="Shmareva M.N."/>
            <person name="Tarlachkov S.V."/>
            <person name="Mustakhimov I."/>
            <person name="Trotsenko Y.A."/>
        </authorList>
    </citation>
    <scope>NUCLEOTIDE SEQUENCE [LARGE SCALE GENOMIC DNA]</scope>
    <source>
        <strain evidence="6 7">PK2</strain>
    </source>
</reference>
<dbReference type="PANTHER" id="PTHR43716">
    <property type="entry name" value="D-2-HYDROXYGLUTARATE DEHYDROGENASE, MITOCHONDRIAL"/>
    <property type="match status" value="1"/>
</dbReference>
<dbReference type="InterPro" id="IPR016166">
    <property type="entry name" value="FAD-bd_PCMH"/>
</dbReference>
<dbReference type="FunFam" id="1.10.45.10:FF:000001">
    <property type="entry name" value="D-lactate dehydrogenase mitochondrial"/>
    <property type="match status" value="1"/>
</dbReference>
<dbReference type="InterPro" id="IPR016171">
    <property type="entry name" value="Vanillyl_alc_oxidase_C-sub2"/>
</dbReference>
<dbReference type="PATRIC" id="fig|1439726.3.peg.1822"/>
<keyword evidence="7" id="KW-1185">Reference proteome</keyword>
<keyword evidence="3" id="KW-0285">Flavoprotein</keyword>
<evidence type="ECO:0000256" key="2">
    <source>
        <dbReference type="ARBA" id="ARBA00008000"/>
    </source>
</evidence>
<organism evidence="6 7">
    <name type="scientific">Methylobrevis pamukkalensis</name>
    <dbReference type="NCBI Taxonomy" id="1439726"/>
    <lineage>
        <taxon>Bacteria</taxon>
        <taxon>Pseudomonadati</taxon>
        <taxon>Pseudomonadota</taxon>
        <taxon>Alphaproteobacteria</taxon>
        <taxon>Hyphomicrobiales</taxon>
        <taxon>Pleomorphomonadaceae</taxon>
        <taxon>Methylobrevis</taxon>
    </lineage>
</organism>
<dbReference type="Pfam" id="PF02913">
    <property type="entry name" value="FAD-oxidase_C"/>
    <property type="match status" value="1"/>
</dbReference>
<dbReference type="GO" id="GO:0071949">
    <property type="term" value="F:FAD binding"/>
    <property type="evidence" value="ECO:0007669"/>
    <property type="project" value="InterPro"/>
</dbReference>
<dbReference type="Gene3D" id="3.30.70.2740">
    <property type="match status" value="1"/>
</dbReference>
<evidence type="ECO:0000313" key="6">
    <source>
        <dbReference type="EMBL" id="ODN70953.1"/>
    </source>
</evidence>
<sequence>MLAYGNTRAQVLGLEVVLADGRIWNGLRRLHKDNSGYDLKQLFIGAEGTLGIVTAAVLKLQPQPAAVEVAFAGMATPEDALRLLGLARARAGAGLTGFELMPRIGLDFCLAHLPGARDPLEGAHPWYVLAEVSSNTDGDSARTALEACLAAALEAGVIADATIAADGTQAAAFWRLRHGMSEVQKHEGGSIKHDVSVPVDHIPAFLAEAIPAVEALVPGCRPVPFGHVGDGNLHFNVSQPPAMDKDVYLAGWDAMNEVVHAIVLRHAGSVAAEHGVGRLKRDLIARTKDPVELDMMRALKAALDPKGILNPGRVV</sequence>
<gene>
    <name evidence="6" type="ORF">A6302_01725</name>
</gene>
<dbReference type="InterPro" id="IPR016164">
    <property type="entry name" value="FAD-linked_Oxase-like_C"/>
</dbReference>
<accession>A0A1E3H3Q0</accession>
<proteinExistence type="inferred from homology"/>
<dbReference type="PROSITE" id="PS51387">
    <property type="entry name" value="FAD_PCMH"/>
    <property type="match status" value="1"/>
</dbReference>
<dbReference type="Gene3D" id="3.30.70.2190">
    <property type="match status" value="1"/>
</dbReference>
<dbReference type="Gene3D" id="3.30.465.10">
    <property type="match status" value="1"/>
</dbReference>
<name>A0A1E3H3Q0_9HYPH</name>
<feature type="domain" description="FAD-binding PCMH-type" evidence="5">
    <location>
        <begin position="1"/>
        <end position="63"/>
    </location>
</feature>
<evidence type="ECO:0000256" key="4">
    <source>
        <dbReference type="ARBA" id="ARBA00022827"/>
    </source>
</evidence>
<evidence type="ECO:0000256" key="1">
    <source>
        <dbReference type="ARBA" id="ARBA00001974"/>
    </source>
</evidence>